<keyword evidence="3" id="KW-1185">Reference proteome</keyword>
<dbReference type="Pfam" id="PF08811">
    <property type="entry name" value="DUF1800"/>
    <property type="match status" value="1"/>
</dbReference>
<dbReference type="EMBL" id="CP067136">
    <property type="protein sequence ID" value="WCR08633.1"/>
    <property type="molecule type" value="Genomic_DNA"/>
</dbReference>
<proteinExistence type="predicted"/>
<dbReference type="InterPro" id="IPR014917">
    <property type="entry name" value="DUF1800"/>
</dbReference>
<evidence type="ECO:0000313" key="3">
    <source>
        <dbReference type="Proteomes" id="UP001219349"/>
    </source>
</evidence>
<dbReference type="Proteomes" id="UP001219349">
    <property type="component" value="Chromosome"/>
</dbReference>
<protein>
    <submittedName>
        <fullName evidence="2">DUF1800 domain-containing protein</fullName>
    </submittedName>
</protein>
<dbReference type="RefSeq" id="WP_271885983.1">
    <property type="nucleotide sequence ID" value="NZ_CP067136.1"/>
</dbReference>
<name>A0ABY7SQ47_9RHOB</name>
<feature type="region of interest" description="Disordered" evidence="1">
    <location>
        <begin position="62"/>
        <end position="87"/>
    </location>
</feature>
<gene>
    <name evidence="2" type="ORF">JHX87_07500</name>
</gene>
<accession>A0ABY7SQ47</accession>
<organism evidence="2 3">
    <name type="scientific">Paracoccus fistulariae</name>
    <dbReference type="NCBI Taxonomy" id="658446"/>
    <lineage>
        <taxon>Bacteria</taxon>
        <taxon>Pseudomonadati</taxon>
        <taxon>Pseudomonadota</taxon>
        <taxon>Alphaproteobacteria</taxon>
        <taxon>Rhodobacterales</taxon>
        <taxon>Paracoccaceae</taxon>
        <taxon>Paracoccus</taxon>
    </lineage>
</organism>
<evidence type="ECO:0000313" key="2">
    <source>
        <dbReference type="EMBL" id="WCR08633.1"/>
    </source>
</evidence>
<evidence type="ECO:0000256" key="1">
    <source>
        <dbReference type="SAM" id="MobiDB-lite"/>
    </source>
</evidence>
<sequence length="452" mass="49848">MVDYSELAAIRLGYGLSPRAPSPGTAEELVASIAASAPEPGDLSTDEVRRFQLDLQAINRSDAPDKAQKSRAHRRSGQRRRLQNVKRRLARAVGDPGGFGERLVQFWVDHFTVSGGMVVQSLMAEAFVTDAIRRNLTGSFADLLFAADTHPRMLSYLDQQRSIGENSRAARQRAGRQVGINENLAREMIELHTLGVGAAYTQQDVRQLAELLTGLSYDPRSDRMFRPVRAEPGAETVLGKSYGGKGRAAIADIRDVMRDLARHEATARHIARKLVVHFIDDDPPQPAVDRLAQVFLDRDGDLPALYLALAQSPELESHFRKKVRQPFDFMVSSFRATGFGRKRVMGFTLSHMRNQVMSGLSAMGQPWALPRGPDGWPEAAGAWATPQGIAARIDWVTRQLPKLHPELPDPRDVLTQALGSTATEPLAWAVPKAESQREGLAVVLGSADFNRR</sequence>
<feature type="compositionally biased region" description="Basic residues" evidence="1">
    <location>
        <begin position="69"/>
        <end position="87"/>
    </location>
</feature>
<reference evidence="2 3" key="1">
    <citation type="submission" date="2021-01" db="EMBL/GenBank/DDBJ databases">
        <title>Biogeographic distribution of Paracoccus.</title>
        <authorList>
            <person name="Hollensteiner J."/>
            <person name="Leineberger J."/>
            <person name="Brinkhoff T."/>
            <person name="Daniel R."/>
        </authorList>
    </citation>
    <scope>NUCLEOTIDE SEQUENCE [LARGE SCALE GENOMIC DNA]</scope>
    <source>
        <strain evidence="2 3">KCTC 22803</strain>
    </source>
</reference>